<keyword evidence="5" id="KW-1185">Reference proteome</keyword>
<protein>
    <submittedName>
        <fullName evidence="3">AGAP006147-PA-like protein</fullName>
    </submittedName>
</protein>
<proteinExistence type="predicted"/>
<dbReference type="OMA" id="WISGRQP"/>
<dbReference type="AlphaFoldDB" id="A0A084WEP6"/>
<feature type="chain" id="PRO_5001784765" evidence="2">
    <location>
        <begin position="21"/>
        <end position="391"/>
    </location>
</feature>
<reference evidence="3 5" key="1">
    <citation type="journal article" date="2014" name="BMC Genomics">
        <title>Genome sequence of Anopheles sinensis provides insight into genetics basis of mosquito competence for malaria parasites.</title>
        <authorList>
            <person name="Zhou D."/>
            <person name="Zhang D."/>
            <person name="Ding G."/>
            <person name="Shi L."/>
            <person name="Hou Q."/>
            <person name="Ye Y."/>
            <person name="Xu Y."/>
            <person name="Zhou H."/>
            <person name="Xiong C."/>
            <person name="Li S."/>
            <person name="Yu J."/>
            <person name="Hong S."/>
            <person name="Yu X."/>
            <person name="Zou P."/>
            <person name="Chen C."/>
            <person name="Chang X."/>
            <person name="Wang W."/>
            <person name="Lv Y."/>
            <person name="Sun Y."/>
            <person name="Ma L."/>
            <person name="Shen B."/>
            <person name="Zhu C."/>
        </authorList>
    </citation>
    <scope>NUCLEOTIDE SEQUENCE [LARGE SCALE GENOMIC DNA]</scope>
</reference>
<feature type="region of interest" description="Disordered" evidence="1">
    <location>
        <begin position="52"/>
        <end position="122"/>
    </location>
</feature>
<dbReference type="EMBL" id="KE525341">
    <property type="protein sequence ID" value="KFB48690.1"/>
    <property type="molecule type" value="Genomic_DNA"/>
</dbReference>
<sequence length="391" mass="42208">MPSVAKVLVLLTVVVCGIWGQNTPQEVSTVAPEDIFSLSEEDFQLWISGRQPKAWGGSSAGSDSNTVGTTTTPRTTSASVFRTTSTTPSPFSTRTTPTTQATTPNPLEFFTVRPPPESDGKSWFEDEDDGTLRPDVLGDQFRPAGEDFAQWLDRQMNKVQEVTFTPQTTLTGDQFPGLVTRLTTVRNRIPAPTTFAPSAADAVTVPPTPLPPSPASTSFPALPQLEPISPIVPSTAFAGQPTIGGGQQPVDLQKWLRDQLQLSQSLTDRLLAQWSPNGAFIRTDGHRYTPTAVSYQTSALIHGLQGVSHTGQIRNDPPLPFPGTSHSTDSYLSHQKPTVQPAPTPVAPVVPIRRVQPTVAPVFFPAGSYYYSAPSVPFVGHYRAPVVINYH</sequence>
<gene>
    <name evidence="3" type="ORF">ZHAS_00016690</name>
</gene>
<dbReference type="OrthoDB" id="7742929at2759"/>
<evidence type="ECO:0000256" key="2">
    <source>
        <dbReference type="SAM" id="SignalP"/>
    </source>
</evidence>
<feature type="compositionally biased region" description="Polar residues" evidence="1">
    <location>
        <begin position="324"/>
        <end position="336"/>
    </location>
</feature>
<dbReference type="VEuPathDB" id="VectorBase:ASIS000773"/>
<dbReference type="EMBL" id="ATLV01023242">
    <property type="status" value="NOT_ANNOTATED_CDS"/>
    <property type="molecule type" value="Genomic_DNA"/>
</dbReference>
<evidence type="ECO:0000313" key="4">
    <source>
        <dbReference type="EnsemblMetazoa" id="ASIC016690-PA"/>
    </source>
</evidence>
<name>A0A084WEP6_ANOSI</name>
<organism evidence="3">
    <name type="scientific">Anopheles sinensis</name>
    <name type="common">Mosquito</name>
    <dbReference type="NCBI Taxonomy" id="74873"/>
    <lineage>
        <taxon>Eukaryota</taxon>
        <taxon>Metazoa</taxon>
        <taxon>Ecdysozoa</taxon>
        <taxon>Arthropoda</taxon>
        <taxon>Hexapoda</taxon>
        <taxon>Insecta</taxon>
        <taxon>Pterygota</taxon>
        <taxon>Neoptera</taxon>
        <taxon>Endopterygota</taxon>
        <taxon>Diptera</taxon>
        <taxon>Nematocera</taxon>
        <taxon>Culicoidea</taxon>
        <taxon>Culicidae</taxon>
        <taxon>Anophelinae</taxon>
        <taxon>Anopheles</taxon>
    </lineage>
</organism>
<dbReference type="Proteomes" id="UP000030765">
    <property type="component" value="Unassembled WGS sequence"/>
</dbReference>
<feature type="compositionally biased region" description="Low complexity" evidence="1">
    <location>
        <begin position="66"/>
        <end position="76"/>
    </location>
</feature>
<dbReference type="VEuPathDB" id="VectorBase:ASIC016690"/>
<evidence type="ECO:0000256" key="1">
    <source>
        <dbReference type="SAM" id="MobiDB-lite"/>
    </source>
</evidence>
<feature type="compositionally biased region" description="Low complexity" evidence="1">
    <location>
        <begin position="83"/>
        <end position="106"/>
    </location>
</feature>
<reference evidence="4" key="2">
    <citation type="submission" date="2020-05" db="UniProtKB">
        <authorList>
            <consortium name="EnsemblMetazoa"/>
        </authorList>
    </citation>
    <scope>IDENTIFICATION</scope>
</reference>
<keyword evidence="2" id="KW-0732">Signal</keyword>
<feature type="signal peptide" evidence="2">
    <location>
        <begin position="1"/>
        <end position="20"/>
    </location>
</feature>
<dbReference type="EnsemblMetazoa" id="ASIC016690-RA">
    <property type="protein sequence ID" value="ASIC016690-PA"/>
    <property type="gene ID" value="ASIC016690"/>
</dbReference>
<evidence type="ECO:0000313" key="3">
    <source>
        <dbReference type="EMBL" id="KFB48690.1"/>
    </source>
</evidence>
<feature type="region of interest" description="Disordered" evidence="1">
    <location>
        <begin position="321"/>
        <end position="345"/>
    </location>
</feature>
<evidence type="ECO:0000313" key="5">
    <source>
        <dbReference type="Proteomes" id="UP000030765"/>
    </source>
</evidence>
<accession>A0A084WEP6</accession>